<feature type="repeat" description="ANK" evidence="11">
    <location>
        <begin position="260"/>
        <end position="292"/>
    </location>
</feature>
<feature type="transmembrane region" description="Helical" evidence="12">
    <location>
        <begin position="529"/>
        <end position="551"/>
    </location>
</feature>
<sequence length="782" mass="86116">MGDCRLGAVLAYAPGPAAGDENLSKMKSIHPSSLKSSPTTAATPSTSPSPSPFLSNASVLQADSSEPRDLTSPHPNQLIPTSSPPTPKPIESLPLHLAAQRGDLQAVKDLLDSNLAQATDVDDQQITPLHWSAINGHLLVSSFLISRGAVIDAFGGQLVATPLMWAARSARVYIVHLLIKNGADPSLVDSQGFNTLHLATHSSSALTLAYLLSCTQAKISIDSQDGQGHSALHWACYQGDSLSVDLLLARRASLSITDLSGMTPLHWAVVKGNANCIKQLVIAGANLMARTIDGKTPQDVAQELKSTAAWCRGLGEAGFDSNGMRAKLILGDGRLMKTSIFLITTILLGIAFQTFSSLPYYTAIFLVAAQAYGTHHLITITILNAKARSGGSPSDLITMSPYFASIIVASFFWVTHAWFTKVLPHTFEHESLNFFFVISTLACIYNFIKSLTLDPGFLPLPKSEGDRKRIIEGLIETGTFDGTNFCITCQVRRPLRSKHCRSCRRCVARFDHHCPWVWNCVGVGNHRQFLTFVTCLSIGIVLFDILTFVYFTGAPQLDMSHTGDLSASCAISTTLCRLSNYDTFTLVVAIWATMQLIWTLMLLLSQFWLISRQMTTFELSNVNRFGYMGGRPGTSMAPQSSHFHSAQASLRAHQGNEPPPCRHRNHKPKSLKFCLKLLGLDRVMSGSEMIKKSRMAQNPFNKGIKRNCLDFWTQGHELGVNYLELYEIPEGGFARRPELERYRKVKIGILNWKSNPASQYNHSVQPKHHHQNEYERLPLDEV</sequence>
<dbReference type="InterPro" id="IPR001594">
    <property type="entry name" value="Palmitoyltrfase_DHHC"/>
</dbReference>
<feature type="region of interest" description="Disordered" evidence="13">
    <location>
        <begin position="758"/>
        <end position="782"/>
    </location>
</feature>
<comment type="domain">
    <text evidence="12">The DHHC domain is required for palmitoyltransferase activity.</text>
</comment>
<organism evidence="15 16">
    <name type="scientific">Austropuccinia psidii MF-1</name>
    <dbReference type="NCBI Taxonomy" id="1389203"/>
    <lineage>
        <taxon>Eukaryota</taxon>
        <taxon>Fungi</taxon>
        <taxon>Dikarya</taxon>
        <taxon>Basidiomycota</taxon>
        <taxon>Pucciniomycotina</taxon>
        <taxon>Pucciniomycetes</taxon>
        <taxon>Pucciniales</taxon>
        <taxon>Sphaerophragmiaceae</taxon>
        <taxon>Austropuccinia</taxon>
    </lineage>
</organism>
<evidence type="ECO:0000256" key="11">
    <source>
        <dbReference type="PROSITE-ProRule" id="PRU00023"/>
    </source>
</evidence>
<proteinExistence type="inferred from homology"/>
<feature type="transmembrane region" description="Helical" evidence="12">
    <location>
        <begin position="396"/>
        <end position="419"/>
    </location>
</feature>
<dbReference type="PROSITE" id="PS50088">
    <property type="entry name" value="ANK_REPEAT"/>
    <property type="match status" value="4"/>
</dbReference>
<feature type="region of interest" description="Disordered" evidence="13">
    <location>
        <begin position="14"/>
        <end position="92"/>
    </location>
</feature>
<dbReference type="Proteomes" id="UP000765509">
    <property type="component" value="Unassembled WGS sequence"/>
</dbReference>
<keyword evidence="8" id="KW-0564">Palmitate</keyword>
<feature type="repeat" description="ANK" evidence="11">
    <location>
        <begin position="161"/>
        <end position="190"/>
    </location>
</feature>
<feature type="transmembrane region" description="Helical" evidence="12">
    <location>
        <begin position="431"/>
        <end position="448"/>
    </location>
</feature>
<dbReference type="Pfam" id="PF01529">
    <property type="entry name" value="DHHC"/>
    <property type="match status" value="1"/>
</dbReference>
<keyword evidence="12" id="KW-0012">Acyltransferase</keyword>
<keyword evidence="16" id="KW-1185">Reference proteome</keyword>
<dbReference type="Pfam" id="PF12796">
    <property type="entry name" value="Ank_2"/>
    <property type="match status" value="2"/>
</dbReference>
<feature type="repeat" description="ANK" evidence="11">
    <location>
        <begin position="227"/>
        <end position="259"/>
    </location>
</feature>
<evidence type="ECO:0000313" key="16">
    <source>
        <dbReference type="Proteomes" id="UP000765509"/>
    </source>
</evidence>
<feature type="compositionally biased region" description="Low complexity" evidence="13">
    <location>
        <begin position="31"/>
        <end position="55"/>
    </location>
</feature>
<protein>
    <recommendedName>
        <fullName evidence="12">Palmitoyltransferase</fullName>
        <ecNumber evidence="12">2.3.1.225</ecNumber>
    </recommendedName>
</protein>
<evidence type="ECO:0000256" key="8">
    <source>
        <dbReference type="ARBA" id="ARBA00023139"/>
    </source>
</evidence>
<name>A0A9Q3GQH5_9BASI</name>
<evidence type="ECO:0000256" key="5">
    <source>
        <dbReference type="ARBA" id="ARBA00022989"/>
    </source>
</evidence>
<evidence type="ECO:0000256" key="9">
    <source>
        <dbReference type="ARBA" id="ARBA00023288"/>
    </source>
</evidence>
<dbReference type="AlphaFoldDB" id="A0A9Q3GQH5"/>
<reference evidence="15" key="1">
    <citation type="submission" date="2021-03" db="EMBL/GenBank/DDBJ databases">
        <title>Draft genome sequence of rust myrtle Austropuccinia psidii MF-1, a brazilian biotype.</title>
        <authorList>
            <person name="Quecine M.C."/>
            <person name="Pachon D.M.R."/>
            <person name="Bonatelli M.L."/>
            <person name="Correr F.H."/>
            <person name="Franceschini L.M."/>
            <person name="Leite T.F."/>
            <person name="Margarido G.R.A."/>
            <person name="Almeida C.A."/>
            <person name="Ferrarezi J.A."/>
            <person name="Labate C.A."/>
        </authorList>
    </citation>
    <scope>NUCLEOTIDE SEQUENCE</scope>
    <source>
        <strain evidence="15">MF-1</strain>
    </source>
</reference>
<dbReference type="Gene3D" id="1.25.40.20">
    <property type="entry name" value="Ankyrin repeat-containing domain"/>
    <property type="match status" value="1"/>
</dbReference>
<feature type="transmembrane region" description="Helical" evidence="12">
    <location>
        <begin position="584"/>
        <end position="604"/>
    </location>
</feature>
<evidence type="ECO:0000259" key="14">
    <source>
        <dbReference type="Pfam" id="PF01529"/>
    </source>
</evidence>
<comment type="catalytic activity">
    <reaction evidence="10 12">
        <text>L-cysteinyl-[protein] + hexadecanoyl-CoA = S-hexadecanoyl-L-cysteinyl-[protein] + CoA</text>
        <dbReference type="Rhea" id="RHEA:36683"/>
        <dbReference type="Rhea" id="RHEA-COMP:10131"/>
        <dbReference type="Rhea" id="RHEA-COMP:11032"/>
        <dbReference type="ChEBI" id="CHEBI:29950"/>
        <dbReference type="ChEBI" id="CHEBI:57287"/>
        <dbReference type="ChEBI" id="CHEBI:57379"/>
        <dbReference type="ChEBI" id="CHEBI:74151"/>
        <dbReference type="EC" id="2.3.1.225"/>
    </reaction>
</comment>
<feature type="domain" description="Palmitoyltransferase DHHC" evidence="14">
    <location>
        <begin position="480"/>
        <end position="620"/>
    </location>
</feature>
<feature type="transmembrane region" description="Helical" evidence="12">
    <location>
        <begin position="335"/>
        <end position="355"/>
    </location>
</feature>
<dbReference type="PANTHER" id="PTHR24161">
    <property type="entry name" value="ANK_REP_REGION DOMAIN-CONTAINING PROTEIN-RELATED"/>
    <property type="match status" value="1"/>
</dbReference>
<dbReference type="OrthoDB" id="6781668at2759"/>
<evidence type="ECO:0000256" key="4">
    <source>
        <dbReference type="ARBA" id="ARBA00022737"/>
    </source>
</evidence>
<keyword evidence="5 12" id="KW-1133">Transmembrane helix</keyword>
<keyword evidence="6 11" id="KW-0040">ANK repeat</keyword>
<keyword evidence="9" id="KW-0449">Lipoprotein</keyword>
<evidence type="ECO:0000256" key="6">
    <source>
        <dbReference type="ARBA" id="ARBA00023043"/>
    </source>
</evidence>
<dbReference type="EC" id="2.3.1.225" evidence="12"/>
<feature type="transmembrane region" description="Helical" evidence="12">
    <location>
        <begin position="361"/>
        <end position="384"/>
    </location>
</feature>
<comment type="caution">
    <text evidence="15">The sequence shown here is derived from an EMBL/GenBank/DDBJ whole genome shotgun (WGS) entry which is preliminary data.</text>
</comment>
<dbReference type="PROSITE" id="PS50297">
    <property type="entry name" value="ANK_REP_REGION"/>
    <property type="match status" value="4"/>
</dbReference>
<dbReference type="Pfam" id="PF00023">
    <property type="entry name" value="Ank"/>
    <property type="match status" value="1"/>
</dbReference>
<evidence type="ECO:0000256" key="1">
    <source>
        <dbReference type="ARBA" id="ARBA00004141"/>
    </source>
</evidence>
<comment type="similarity">
    <text evidence="2">Belongs to the DHHC palmitoyltransferase family. AKR/ZDHHC17 subfamily.</text>
</comment>
<evidence type="ECO:0000256" key="10">
    <source>
        <dbReference type="ARBA" id="ARBA00048048"/>
    </source>
</evidence>
<dbReference type="PROSITE" id="PS50216">
    <property type="entry name" value="DHHC"/>
    <property type="match status" value="1"/>
</dbReference>
<evidence type="ECO:0000256" key="13">
    <source>
        <dbReference type="SAM" id="MobiDB-lite"/>
    </source>
</evidence>
<dbReference type="SMART" id="SM00248">
    <property type="entry name" value="ANK"/>
    <property type="match status" value="6"/>
</dbReference>
<accession>A0A9Q3GQH5</accession>
<gene>
    <name evidence="15" type="ORF">O181_015089</name>
</gene>
<dbReference type="InterPro" id="IPR036770">
    <property type="entry name" value="Ankyrin_rpt-contain_sf"/>
</dbReference>
<comment type="subcellular location">
    <subcellularLocation>
        <location evidence="1">Membrane</location>
        <topology evidence="1">Multi-pass membrane protein</topology>
    </subcellularLocation>
</comment>
<keyword evidence="12" id="KW-0808">Transferase</keyword>
<dbReference type="GO" id="GO:0019706">
    <property type="term" value="F:protein-cysteine S-palmitoyltransferase activity"/>
    <property type="evidence" value="ECO:0007669"/>
    <property type="project" value="UniProtKB-EC"/>
</dbReference>
<evidence type="ECO:0000256" key="7">
    <source>
        <dbReference type="ARBA" id="ARBA00023136"/>
    </source>
</evidence>
<evidence type="ECO:0000256" key="3">
    <source>
        <dbReference type="ARBA" id="ARBA00022692"/>
    </source>
</evidence>
<dbReference type="PANTHER" id="PTHR24161:SF85">
    <property type="entry name" value="PALMITOYLTRANSFERASE HIP14"/>
    <property type="match status" value="1"/>
</dbReference>
<dbReference type="EMBL" id="AVOT02004083">
    <property type="protein sequence ID" value="MBW0475374.1"/>
    <property type="molecule type" value="Genomic_DNA"/>
</dbReference>
<evidence type="ECO:0000313" key="15">
    <source>
        <dbReference type="EMBL" id="MBW0475374.1"/>
    </source>
</evidence>
<evidence type="ECO:0000256" key="2">
    <source>
        <dbReference type="ARBA" id="ARBA00010104"/>
    </source>
</evidence>
<feature type="repeat" description="ANK" evidence="11">
    <location>
        <begin position="124"/>
        <end position="156"/>
    </location>
</feature>
<evidence type="ECO:0000256" key="12">
    <source>
        <dbReference type="RuleBase" id="RU079119"/>
    </source>
</evidence>
<dbReference type="InterPro" id="IPR002110">
    <property type="entry name" value="Ankyrin_rpt"/>
</dbReference>
<keyword evidence="4" id="KW-0677">Repeat</keyword>
<dbReference type="SUPFAM" id="SSF48403">
    <property type="entry name" value="Ankyrin repeat"/>
    <property type="match status" value="1"/>
</dbReference>
<keyword evidence="7 12" id="KW-0472">Membrane</keyword>
<dbReference type="GO" id="GO:0016020">
    <property type="term" value="C:membrane"/>
    <property type="evidence" value="ECO:0007669"/>
    <property type="project" value="UniProtKB-SubCell"/>
</dbReference>
<keyword evidence="3 12" id="KW-0812">Transmembrane</keyword>
<feature type="compositionally biased region" description="Basic and acidic residues" evidence="13">
    <location>
        <begin position="771"/>
        <end position="782"/>
    </location>
</feature>